<keyword evidence="9" id="KW-1185">Reference proteome</keyword>
<gene>
    <name evidence="8" type="ORF">FPOA_13755</name>
</gene>
<sequence length="342" mass="37408">MANGTKGLMAPSESHNVNFYNLQKNAIIIYMIYCVCAVGLLVLFFIPALFLRGGSRERRSQNYMILPPCILTTVAQLIIFIAVLFFDHNVHAWEKSLDTATRATTLVFTANLFLISGTALARLVICITYSSLLTPFKWARYVIRFTGGLVVTASTAAWFALLFACKPIDAAWDLRLSGEAQCIDRYPFHILQAGSGAVADVIVMAVMLYHCLSPRHSWKDKAVLLTHFSSGLLLPIPAVARLAILATAREDPDTTFVLAPAILCFIIEANLVIMYNLIPDFKRFVRMSGNPSSPVNGTMDGRQCGMLQGSNSILGGDGRSTDSVGGYSLSEESAVELVTRNP</sequence>
<evidence type="ECO:0000313" key="9">
    <source>
        <dbReference type="Proteomes" id="UP000091967"/>
    </source>
</evidence>
<evidence type="ECO:0000256" key="2">
    <source>
        <dbReference type="ARBA" id="ARBA00022692"/>
    </source>
</evidence>
<comment type="caution">
    <text evidence="8">The sequence shown here is derived from an EMBL/GenBank/DDBJ whole genome shotgun (WGS) entry which is preliminary data.</text>
</comment>
<keyword evidence="4 6" id="KW-0472">Membrane</keyword>
<keyword evidence="2 6" id="KW-0812">Transmembrane</keyword>
<evidence type="ECO:0000256" key="6">
    <source>
        <dbReference type="SAM" id="Phobius"/>
    </source>
</evidence>
<protein>
    <recommendedName>
        <fullName evidence="7">Rhodopsin domain-containing protein</fullName>
    </recommendedName>
</protein>
<dbReference type="InterPro" id="IPR052337">
    <property type="entry name" value="SAT4-like"/>
</dbReference>
<evidence type="ECO:0000256" key="3">
    <source>
        <dbReference type="ARBA" id="ARBA00022989"/>
    </source>
</evidence>
<feature type="transmembrane region" description="Helical" evidence="6">
    <location>
        <begin position="106"/>
        <end position="129"/>
    </location>
</feature>
<evidence type="ECO:0000256" key="4">
    <source>
        <dbReference type="ARBA" id="ARBA00023136"/>
    </source>
</evidence>
<dbReference type="Pfam" id="PF20684">
    <property type="entry name" value="Fung_rhodopsin"/>
    <property type="match status" value="1"/>
</dbReference>
<dbReference type="Proteomes" id="UP000091967">
    <property type="component" value="Unassembled WGS sequence"/>
</dbReference>
<dbReference type="EMBL" id="LYXU01000157">
    <property type="protein sequence ID" value="OBS15418.1"/>
    <property type="molecule type" value="Genomic_DNA"/>
</dbReference>
<reference evidence="8 9" key="1">
    <citation type="submission" date="2016-06" db="EMBL/GenBank/DDBJ databases">
        <title>Living apart together: crosstalk between the core and supernumerary genomes in a fungal plant pathogen.</title>
        <authorList>
            <person name="Vanheule A."/>
            <person name="Audenaert K."/>
            <person name="Warris S."/>
            <person name="Van De Geest H."/>
            <person name="Schijlen E."/>
            <person name="Hofte M."/>
            <person name="De Saeger S."/>
            <person name="Haesaert G."/>
            <person name="Waalwijk C."/>
            <person name="Van Der Lee T."/>
        </authorList>
    </citation>
    <scope>NUCLEOTIDE SEQUENCE [LARGE SCALE GENOMIC DNA]</scope>
    <source>
        <strain evidence="8 9">2516</strain>
    </source>
</reference>
<feature type="domain" description="Rhodopsin" evidence="7">
    <location>
        <begin position="63"/>
        <end position="285"/>
    </location>
</feature>
<organism evidence="8 9">
    <name type="scientific">Fusarium poae</name>
    <dbReference type="NCBI Taxonomy" id="36050"/>
    <lineage>
        <taxon>Eukaryota</taxon>
        <taxon>Fungi</taxon>
        <taxon>Dikarya</taxon>
        <taxon>Ascomycota</taxon>
        <taxon>Pezizomycotina</taxon>
        <taxon>Sordariomycetes</taxon>
        <taxon>Hypocreomycetidae</taxon>
        <taxon>Hypocreales</taxon>
        <taxon>Nectriaceae</taxon>
        <taxon>Fusarium</taxon>
    </lineage>
</organism>
<name>A0A1B8A4L1_FUSPO</name>
<dbReference type="InterPro" id="IPR049326">
    <property type="entry name" value="Rhodopsin_dom_fungi"/>
</dbReference>
<dbReference type="STRING" id="36050.A0A1B8A4L1"/>
<evidence type="ECO:0000313" key="8">
    <source>
        <dbReference type="EMBL" id="OBS15418.1"/>
    </source>
</evidence>
<feature type="transmembrane region" description="Helical" evidence="6">
    <location>
        <begin position="141"/>
        <end position="164"/>
    </location>
</feature>
<dbReference type="AlphaFoldDB" id="A0A1B8A4L1"/>
<feature type="transmembrane region" description="Helical" evidence="6">
    <location>
        <begin position="224"/>
        <end position="244"/>
    </location>
</feature>
<dbReference type="PANTHER" id="PTHR33048">
    <property type="entry name" value="PTH11-LIKE INTEGRAL MEMBRANE PROTEIN (AFU_ORTHOLOGUE AFUA_5G11245)"/>
    <property type="match status" value="1"/>
</dbReference>
<feature type="transmembrane region" description="Helical" evidence="6">
    <location>
        <begin position="193"/>
        <end position="212"/>
    </location>
</feature>
<dbReference type="OMA" id="GVHVWEM"/>
<evidence type="ECO:0000259" key="7">
    <source>
        <dbReference type="Pfam" id="PF20684"/>
    </source>
</evidence>
<feature type="transmembrane region" description="Helical" evidence="6">
    <location>
        <begin position="63"/>
        <end position="86"/>
    </location>
</feature>
<keyword evidence="3 6" id="KW-1133">Transmembrane helix</keyword>
<proteinExistence type="inferred from homology"/>
<dbReference type="PANTHER" id="PTHR33048:SF124">
    <property type="entry name" value="INTEGRAL MEMBRANE PROTEIN"/>
    <property type="match status" value="1"/>
</dbReference>
<accession>A0A1B8A4L1</accession>
<feature type="transmembrane region" description="Helical" evidence="6">
    <location>
        <begin position="256"/>
        <end position="278"/>
    </location>
</feature>
<dbReference type="GO" id="GO:0016020">
    <property type="term" value="C:membrane"/>
    <property type="evidence" value="ECO:0007669"/>
    <property type="project" value="UniProtKB-SubCell"/>
</dbReference>
<feature type="transmembrane region" description="Helical" evidence="6">
    <location>
        <begin position="27"/>
        <end position="51"/>
    </location>
</feature>
<comment type="subcellular location">
    <subcellularLocation>
        <location evidence="1">Membrane</location>
        <topology evidence="1">Multi-pass membrane protein</topology>
    </subcellularLocation>
</comment>
<comment type="similarity">
    <text evidence="5">Belongs to the SAT4 family.</text>
</comment>
<evidence type="ECO:0000256" key="5">
    <source>
        <dbReference type="ARBA" id="ARBA00038359"/>
    </source>
</evidence>
<evidence type="ECO:0000256" key="1">
    <source>
        <dbReference type="ARBA" id="ARBA00004141"/>
    </source>
</evidence>